<keyword evidence="2" id="KW-0662">Pyridine nucleotide biosynthesis</keyword>
<evidence type="ECO:0000256" key="2">
    <source>
        <dbReference type="ARBA" id="ARBA00022642"/>
    </source>
</evidence>
<evidence type="ECO:0000256" key="4">
    <source>
        <dbReference type="ARBA" id="ARBA00022801"/>
    </source>
</evidence>
<keyword evidence="3" id="KW-0479">Metal-binding</keyword>
<protein>
    <recommendedName>
        <fullName evidence="6">nicotinamidase</fullName>
        <ecNumber evidence="6">3.5.1.19</ecNumber>
    </recommendedName>
    <alternativeName>
        <fullName evidence="7">Nicotinamide deamidase</fullName>
    </alternativeName>
</protein>
<evidence type="ECO:0000256" key="1">
    <source>
        <dbReference type="ARBA" id="ARBA00006336"/>
    </source>
</evidence>
<evidence type="ECO:0000256" key="6">
    <source>
        <dbReference type="ARBA" id="ARBA00039017"/>
    </source>
</evidence>
<dbReference type="EC" id="3.5.1.19" evidence="6"/>
<evidence type="ECO:0000313" key="10">
    <source>
        <dbReference type="Proteomes" id="UP000615326"/>
    </source>
</evidence>
<accession>A0ABX0KEL2</accession>
<dbReference type="RefSeq" id="WP_173578088.1">
    <property type="nucleotide sequence ID" value="NZ_WOSW01000032.1"/>
</dbReference>
<evidence type="ECO:0000259" key="8">
    <source>
        <dbReference type="Pfam" id="PF00857"/>
    </source>
</evidence>
<dbReference type="InterPro" id="IPR036380">
    <property type="entry name" value="Isochorismatase-like_sf"/>
</dbReference>
<dbReference type="SUPFAM" id="SSF52499">
    <property type="entry name" value="Isochorismatase-like hydrolases"/>
    <property type="match status" value="1"/>
</dbReference>
<feature type="domain" description="Isochorismatase-like" evidence="8">
    <location>
        <begin position="9"/>
        <end position="179"/>
    </location>
</feature>
<dbReference type="PANTHER" id="PTHR11080">
    <property type="entry name" value="PYRAZINAMIDASE/NICOTINAMIDASE"/>
    <property type="match status" value="1"/>
</dbReference>
<dbReference type="Proteomes" id="UP000615326">
    <property type="component" value="Unassembled WGS sequence"/>
</dbReference>
<keyword evidence="4" id="KW-0378">Hydrolase</keyword>
<dbReference type="Gene3D" id="3.40.50.850">
    <property type="entry name" value="Isochorismatase-like"/>
    <property type="match status" value="1"/>
</dbReference>
<comment type="similarity">
    <text evidence="1">Belongs to the isochorismatase family.</text>
</comment>
<comment type="pathway">
    <text evidence="5">Cofactor biosynthesis; nicotinate biosynthesis; nicotinate from nicotinamide: step 1/1.</text>
</comment>
<comment type="caution">
    <text evidence="9">The sequence shown here is derived from an EMBL/GenBank/DDBJ whole genome shotgun (WGS) entry which is preliminary data.</text>
</comment>
<evidence type="ECO:0000256" key="5">
    <source>
        <dbReference type="ARBA" id="ARBA00037900"/>
    </source>
</evidence>
<gene>
    <name evidence="9" type="ORF">GOB84_13620</name>
</gene>
<evidence type="ECO:0000256" key="3">
    <source>
        <dbReference type="ARBA" id="ARBA00022723"/>
    </source>
</evidence>
<dbReference type="PANTHER" id="PTHR11080:SF2">
    <property type="entry name" value="LD05707P"/>
    <property type="match status" value="1"/>
</dbReference>
<sequence>MIIITAHDALLIVDVQNDFLPGGALAVPEGDEVIPVINQLTRLPFGVIVATQDWHPSDHISFEKQGGPWPRHCVAGTQGADLAALLDAEPVGVILRKGRSSEIDSYSAFSDNNGIAATGLAGLLAGAGVTRVFVAGLALDICVAATAIDAKKSGFDTLVVIDACRAVGDAEDAETAMRTAGVRLVTSDGLA</sequence>
<proteinExistence type="inferred from homology"/>
<dbReference type="InterPro" id="IPR052347">
    <property type="entry name" value="Isochorismatase_Nicotinamidase"/>
</dbReference>
<dbReference type="Pfam" id="PF00857">
    <property type="entry name" value="Isochorismatase"/>
    <property type="match status" value="1"/>
</dbReference>
<evidence type="ECO:0000256" key="7">
    <source>
        <dbReference type="ARBA" id="ARBA00043224"/>
    </source>
</evidence>
<reference evidence="9 10" key="1">
    <citation type="journal article" date="2020" name="Int. J. Syst. Evol. Microbiol.">
        <title>Novel acetic acid bacteria from cider fermentations: Acetobacter conturbans sp. nov. and Acetobacter fallax sp. nov.</title>
        <authorList>
            <person name="Sombolestani A.S."/>
            <person name="Cleenwerck I."/>
            <person name="Cnockaert M."/>
            <person name="Borremans W."/>
            <person name="Wieme A.D."/>
            <person name="De Vuyst L."/>
            <person name="Vandamme P."/>
        </authorList>
    </citation>
    <scope>NUCLEOTIDE SEQUENCE [LARGE SCALE GENOMIC DNA]</scope>
    <source>
        <strain evidence="9 10">LMG 1637</strain>
    </source>
</reference>
<dbReference type="InterPro" id="IPR000868">
    <property type="entry name" value="Isochorismatase-like_dom"/>
</dbReference>
<dbReference type="EMBL" id="WOSW01000032">
    <property type="protein sequence ID" value="NHO33576.1"/>
    <property type="molecule type" value="Genomic_DNA"/>
</dbReference>
<name>A0ABX0KEL2_9PROT</name>
<keyword evidence="10" id="KW-1185">Reference proteome</keyword>
<organism evidence="9 10">
    <name type="scientific">Acetobacter fallax</name>
    <dbReference type="NCBI Taxonomy" id="1737473"/>
    <lineage>
        <taxon>Bacteria</taxon>
        <taxon>Pseudomonadati</taxon>
        <taxon>Pseudomonadota</taxon>
        <taxon>Alphaproteobacteria</taxon>
        <taxon>Acetobacterales</taxon>
        <taxon>Acetobacteraceae</taxon>
        <taxon>Acetobacter</taxon>
    </lineage>
</organism>
<evidence type="ECO:0000313" key="9">
    <source>
        <dbReference type="EMBL" id="NHO33576.1"/>
    </source>
</evidence>